<evidence type="ECO:0000256" key="5">
    <source>
        <dbReference type="ARBA" id="ARBA00022598"/>
    </source>
</evidence>
<accession>A0A645A9Z4</accession>
<evidence type="ECO:0000256" key="4">
    <source>
        <dbReference type="ARBA" id="ARBA00022555"/>
    </source>
</evidence>
<gene>
    <name evidence="12" type="ORF">SDC9_94364</name>
</gene>
<dbReference type="Gene3D" id="3.10.310.40">
    <property type="match status" value="1"/>
</dbReference>
<dbReference type="GO" id="GO:0000049">
    <property type="term" value="F:tRNA binding"/>
    <property type="evidence" value="ECO:0007669"/>
    <property type="project" value="UniProtKB-KW"/>
</dbReference>
<reference evidence="12" key="1">
    <citation type="submission" date="2019-08" db="EMBL/GenBank/DDBJ databases">
        <authorList>
            <person name="Kucharzyk K."/>
            <person name="Murdoch R.W."/>
            <person name="Higgins S."/>
            <person name="Loffler F."/>
        </authorList>
    </citation>
    <scope>NUCLEOTIDE SEQUENCE</scope>
</reference>
<dbReference type="FunFam" id="3.10.310.40:FF:000001">
    <property type="entry name" value="Alanine--tRNA ligase"/>
    <property type="match status" value="1"/>
</dbReference>
<comment type="similarity">
    <text evidence="1">Belongs to the class-II aminoacyl-tRNA synthetase family.</text>
</comment>
<evidence type="ECO:0000259" key="11">
    <source>
        <dbReference type="Pfam" id="PF02272"/>
    </source>
</evidence>
<name>A0A645A9Z4_9ZZZZ</name>
<dbReference type="GO" id="GO:0004813">
    <property type="term" value="F:alanine-tRNA ligase activity"/>
    <property type="evidence" value="ECO:0007669"/>
    <property type="project" value="UniProtKB-EC"/>
</dbReference>
<evidence type="ECO:0000256" key="8">
    <source>
        <dbReference type="ARBA" id="ARBA00022884"/>
    </source>
</evidence>
<keyword evidence="4" id="KW-0820">tRNA-binding</keyword>
<evidence type="ECO:0000256" key="2">
    <source>
        <dbReference type="ARBA" id="ARBA00013168"/>
    </source>
</evidence>
<keyword evidence="10" id="KW-0030">Aminoacyl-tRNA synthetase</keyword>
<keyword evidence="9" id="KW-0648">Protein biosynthesis</keyword>
<keyword evidence="6" id="KW-0547">Nucleotide-binding</keyword>
<dbReference type="GO" id="GO:0005524">
    <property type="term" value="F:ATP binding"/>
    <property type="evidence" value="ECO:0007669"/>
    <property type="project" value="UniProtKB-KW"/>
</dbReference>
<evidence type="ECO:0000256" key="1">
    <source>
        <dbReference type="ARBA" id="ARBA00008226"/>
    </source>
</evidence>
<dbReference type="EC" id="6.1.1.7" evidence="2"/>
<evidence type="ECO:0000256" key="9">
    <source>
        <dbReference type="ARBA" id="ARBA00022917"/>
    </source>
</evidence>
<organism evidence="12">
    <name type="scientific">bioreactor metagenome</name>
    <dbReference type="NCBI Taxonomy" id="1076179"/>
    <lineage>
        <taxon>unclassified sequences</taxon>
        <taxon>metagenomes</taxon>
        <taxon>ecological metagenomes</taxon>
    </lineage>
</organism>
<comment type="caution">
    <text evidence="12">The sequence shown here is derived from an EMBL/GenBank/DDBJ whole genome shotgun (WGS) entry which is preliminary data.</text>
</comment>
<keyword evidence="7" id="KW-0067">ATP-binding</keyword>
<evidence type="ECO:0000256" key="3">
    <source>
        <dbReference type="ARBA" id="ARBA00017959"/>
    </source>
</evidence>
<feature type="domain" description="DHHA1" evidence="11">
    <location>
        <begin position="44"/>
        <end position="139"/>
    </location>
</feature>
<keyword evidence="8" id="KW-0694">RNA-binding</keyword>
<dbReference type="AlphaFoldDB" id="A0A645A9Z4"/>
<dbReference type="EMBL" id="VSSQ01011762">
    <property type="protein sequence ID" value="MPM47653.1"/>
    <property type="molecule type" value="Genomic_DNA"/>
</dbReference>
<evidence type="ECO:0000256" key="10">
    <source>
        <dbReference type="ARBA" id="ARBA00023146"/>
    </source>
</evidence>
<dbReference type="GO" id="GO:0006412">
    <property type="term" value="P:translation"/>
    <property type="evidence" value="ECO:0007669"/>
    <property type="project" value="UniProtKB-KW"/>
</dbReference>
<keyword evidence="5" id="KW-0436">Ligase</keyword>
<protein>
    <recommendedName>
        <fullName evidence="3">Alanine--tRNA ligase</fullName>
        <ecNumber evidence="2">6.1.1.7</ecNumber>
    </recommendedName>
</protein>
<evidence type="ECO:0000256" key="7">
    <source>
        <dbReference type="ARBA" id="ARBA00022840"/>
    </source>
</evidence>
<dbReference type="InterPro" id="IPR003156">
    <property type="entry name" value="DHHA1_dom"/>
</dbReference>
<dbReference type="Pfam" id="PF02272">
    <property type="entry name" value="DHHA1"/>
    <property type="match status" value="1"/>
</dbReference>
<evidence type="ECO:0000256" key="6">
    <source>
        <dbReference type="ARBA" id="ARBA00022741"/>
    </source>
</evidence>
<evidence type="ECO:0000313" key="12">
    <source>
        <dbReference type="EMBL" id="MPM47653.1"/>
    </source>
</evidence>
<sequence>MSEESAELRKQVEAFRQVQIMAMRDKLSAEAKEINGIKVIRFEGTLAPDQIKTLAFQLRNIHSEKLFFVAGCVADGKPSITVLLSDDLVEQGLNAVGIAREAAKEIQGGGGGQPFFASAGGKNSDGIKKAIDKALEAINQ</sequence>
<proteinExistence type="inferred from homology"/>